<feature type="compositionally biased region" description="Low complexity" evidence="4">
    <location>
        <begin position="137"/>
        <end position="158"/>
    </location>
</feature>
<name>A0A0D2EGQ4_9EURO</name>
<evidence type="ECO:0000256" key="3">
    <source>
        <dbReference type="ARBA" id="ARBA00023242"/>
    </source>
</evidence>
<dbReference type="GO" id="GO:0005634">
    <property type="term" value="C:nucleus"/>
    <property type="evidence" value="ECO:0007669"/>
    <property type="project" value="UniProtKB-SubCell"/>
</dbReference>
<keyword evidence="6" id="KW-1185">Reference proteome</keyword>
<dbReference type="SUPFAM" id="SSF57701">
    <property type="entry name" value="Zn2/Cys6 DNA-binding domain"/>
    <property type="match status" value="1"/>
</dbReference>
<feature type="compositionally biased region" description="Polar residues" evidence="4">
    <location>
        <begin position="160"/>
        <end position="171"/>
    </location>
</feature>
<dbReference type="PANTHER" id="PTHR37534">
    <property type="entry name" value="TRANSCRIPTIONAL ACTIVATOR PROTEIN UGA3"/>
    <property type="match status" value="1"/>
</dbReference>
<dbReference type="OrthoDB" id="2015447at2759"/>
<dbReference type="Proteomes" id="UP000054342">
    <property type="component" value="Unassembled WGS sequence"/>
</dbReference>
<keyword evidence="2" id="KW-0238">DNA-binding</keyword>
<accession>A0A0D2EGQ4</accession>
<dbReference type="HOGENOM" id="CLU_028540_1_1_1"/>
<sequence length="596" mass="66100">MSVTVCASPPTSTAPRRKNLAGKRTNSLGWAKADCHTCAEKQRFCDRRRPRCSACLDEGGICGGYIQALNWERGTVRLGKSRSKSISGAPEKSLPDENSIAQLPQPPTFVFVDETRPAERTRKKARKNSKSSVSNLSQGDRSARSSISSNWDSISPTSPYSPCSQAKSATPPSVYEPQEVILSLSPRIERPPIEDALAFYHSRFSKTTLTWDVPVNPWQAALPQIHDDIPCVRYAAIALAQRQQAHLANKAEGLAVLNLKAKALSVFAAHLNDLSIESGISTSLLLIALDYAETGLSNWTIHLRGALHILESSGGIRLAESRQNLRSQIAMLLWYDVARAMLSRCPPIFPRRYIETLMLWQSESEWSMLGLNGLPDGMFLDMYDLAIAASHPEELSAEMISAFEAKILDATVSNHDHRQLAAMARVWKLGLLLYCRRVLVPLISGEESARYALENDVKPSLPVVGLAAKSLHDPHDLALEILRIVADLPPDSNFQKQCLMPIILASVEVPASNSQYRKIAVDYCERWKDRTGIWIFDSALEFMSGVWSRNDREVTASELRDGTLHESDVEGTKATCITVPWTEIYPRGIEYGFLFG</sequence>
<dbReference type="EMBL" id="KN847320">
    <property type="protein sequence ID" value="KIW53820.1"/>
    <property type="molecule type" value="Genomic_DNA"/>
</dbReference>
<dbReference type="GO" id="GO:0008270">
    <property type="term" value="F:zinc ion binding"/>
    <property type="evidence" value="ECO:0007669"/>
    <property type="project" value="InterPro"/>
</dbReference>
<reference evidence="5 6" key="1">
    <citation type="submission" date="2015-01" db="EMBL/GenBank/DDBJ databases">
        <title>The Genome Sequence of Exophiala xenobiotica CBS118157.</title>
        <authorList>
            <consortium name="The Broad Institute Genomics Platform"/>
            <person name="Cuomo C."/>
            <person name="de Hoog S."/>
            <person name="Gorbushina A."/>
            <person name="Stielow B."/>
            <person name="Teixiera M."/>
            <person name="Abouelleil A."/>
            <person name="Chapman S.B."/>
            <person name="Priest M."/>
            <person name="Young S.K."/>
            <person name="Wortman J."/>
            <person name="Nusbaum C."/>
            <person name="Birren B."/>
        </authorList>
    </citation>
    <scope>NUCLEOTIDE SEQUENCE [LARGE SCALE GENOMIC DNA]</scope>
    <source>
        <strain evidence="5 6">CBS 118157</strain>
    </source>
</reference>
<dbReference type="InterPro" id="IPR036864">
    <property type="entry name" value="Zn2-C6_fun-type_DNA-bd_sf"/>
</dbReference>
<dbReference type="PANTHER" id="PTHR37534:SF46">
    <property type="entry name" value="ZN(II)2CYS6 TRANSCRIPTION FACTOR (EUROFUNG)"/>
    <property type="match status" value="1"/>
</dbReference>
<dbReference type="STRING" id="348802.A0A0D2EGQ4"/>
<dbReference type="GO" id="GO:0003677">
    <property type="term" value="F:DNA binding"/>
    <property type="evidence" value="ECO:0007669"/>
    <property type="project" value="UniProtKB-KW"/>
</dbReference>
<dbReference type="GO" id="GO:0000981">
    <property type="term" value="F:DNA-binding transcription factor activity, RNA polymerase II-specific"/>
    <property type="evidence" value="ECO:0007669"/>
    <property type="project" value="InterPro"/>
</dbReference>
<evidence type="ECO:0000256" key="2">
    <source>
        <dbReference type="ARBA" id="ARBA00023125"/>
    </source>
</evidence>
<proteinExistence type="predicted"/>
<dbReference type="GeneID" id="25328140"/>
<dbReference type="RefSeq" id="XP_013314404.1">
    <property type="nucleotide sequence ID" value="XM_013458950.1"/>
</dbReference>
<comment type="subcellular location">
    <subcellularLocation>
        <location evidence="1">Nucleus</location>
    </subcellularLocation>
</comment>
<evidence type="ECO:0000313" key="5">
    <source>
        <dbReference type="EMBL" id="KIW53820.1"/>
    </source>
</evidence>
<evidence type="ECO:0000256" key="4">
    <source>
        <dbReference type="SAM" id="MobiDB-lite"/>
    </source>
</evidence>
<keyword evidence="3" id="KW-0539">Nucleus</keyword>
<organism evidence="5 6">
    <name type="scientific">Exophiala xenobiotica</name>
    <dbReference type="NCBI Taxonomy" id="348802"/>
    <lineage>
        <taxon>Eukaryota</taxon>
        <taxon>Fungi</taxon>
        <taxon>Dikarya</taxon>
        <taxon>Ascomycota</taxon>
        <taxon>Pezizomycotina</taxon>
        <taxon>Eurotiomycetes</taxon>
        <taxon>Chaetothyriomycetidae</taxon>
        <taxon>Chaetothyriales</taxon>
        <taxon>Herpotrichiellaceae</taxon>
        <taxon>Exophiala</taxon>
    </lineage>
</organism>
<feature type="region of interest" description="Disordered" evidence="4">
    <location>
        <begin position="81"/>
        <end position="172"/>
    </location>
</feature>
<evidence type="ECO:0008006" key="7">
    <source>
        <dbReference type="Google" id="ProtNLM"/>
    </source>
</evidence>
<evidence type="ECO:0000256" key="1">
    <source>
        <dbReference type="ARBA" id="ARBA00004123"/>
    </source>
</evidence>
<dbReference type="InterPro" id="IPR021858">
    <property type="entry name" value="Fun_TF"/>
</dbReference>
<protein>
    <recommendedName>
        <fullName evidence="7">Zn(2)-C6 fungal-type domain-containing protein</fullName>
    </recommendedName>
</protein>
<gene>
    <name evidence="5" type="ORF">PV05_06232</name>
</gene>
<dbReference type="Pfam" id="PF11951">
    <property type="entry name" value="Fungal_trans_2"/>
    <property type="match status" value="1"/>
</dbReference>
<dbReference type="AlphaFoldDB" id="A0A0D2EGQ4"/>
<evidence type="ECO:0000313" key="6">
    <source>
        <dbReference type="Proteomes" id="UP000054342"/>
    </source>
</evidence>